<dbReference type="AlphaFoldDB" id="A0A178ILE8"/>
<evidence type="ECO:0000313" key="3">
    <source>
        <dbReference type="Proteomes" id="UP000078486"/>
    </source>
</evidence>
<organism evidence="2 3">
    <name type="scientific">Termitidicoccus mucosus</name>
    <dbReference type="NCBI Taxonomy" id="1184151"/>
    <lineage>
        <taxon>Bacteria</taxon>
        <taxon>Pseudomonadati</taxon>
        <taxon>Verrucomicrobiota</taxon>
        <taxon>Opitutia</taxon>
        <taxon>Opitutales</taxon>
        <taxon>Opitutaceae</taxon>
        <taxon>Termitidicoccus</taxon>
    </lineage>
</organism>
<keyword evidence="1" id="KW-0812">Transmembrane</keyword>
<reference evidence="2 3" key="1">
    <citation type="submission" date="2016-01" db="EMBL/GenBank/DDBJ databases">
        <title>High potential of lignocellulose degradation of a new Verrucomicrobia species.</title>
        <authorList>
            <person name="Wang Y."/>
            <person name="Shi Y."/>
            <person name="Qiu Z."/>
            <person name="Liu S."/>
            <person name="Yang H."/>
        </authorList>
    </citation>
    <scope>NUCLEOTIDE SEQUENCE [LARGE SCALE GENOMIC DNA]</scope>
    <source>
        <strain evidence="2 3">TSB47</strain>
    </source>
</reference>
<gene>
    <name evidence="2" type="ORF">AW736_06990</name>
</gene>
<keyword evidence="3" id="KW-1185">Reference proteome</keyword>
<dbReference type="Proteomes" id="UP000078486">
    <property type="component" value="Unassembled WGS sequence"/>
</dbReference>
<proteinExistence type="predicted"/>
<comment type="caution">
    <text evidence="2">The sequence shown here is derived from an EMBL/GenBank/DDBJ whole genome shotgun (WGS) entry which is preliminary data.</text>
</comment>
<dbReference type="STRING" id="1184151.AW736_06990"/>
<keyword evidence="1" id="KW-1133">Transmembrane helix</keyword>
<name>A0A178ILE8_9BACT</name>
<evidence type="ECO:0000313" key="2">
    <source>
        <dbReference type="EMBL" id="OAM90660.1"/>
    </source>
</evidence>
<protein>
    <submittedName>
        <fullName evidence="2">Uncharacterized protein</fullName>
    </submittedName>
</protein>
<keyword evidence="1" id="KW-0472">Membrane</keyword>
<feature type="transmembrane region" description="Helical" evidence="1">
    <location>
        <begin position="52"/>
        <end position="74"/>
    </location>
</feature>
<sequence>MEEVRWPVYFLAWVLGLTALGAAAGALLFPLGGLLFNADATLLQLARRGMRFLGFIFFIWAPAIGITACVMRAWRKKHPPPHAADKGG</sequence>
<feature type="transmembrane region" description="Helical" evidence="1">
    <location>
        <begin position="6"/>
        <end position="31"/>
    </location>
</feature>
<accession>A0A178ILE8</accession>
<dbReference type="EMBL" id="LRRQ01000053">
    <property type="protein sequence ID" value="OAM90660.1"/>
    <property type="molecule type" value="Genomic_DNA"/>
</dbReference>
<evidence type="ECO:0000256" key="1">
    <source>
        <dbReference type="SAM" id="Phobius"/>
    </source>
</evidence>